<feature type="non-terminal residue" evidence="1">
    <location>
        <position position="99"/>
    </location>
</feature>
<name>A0A9W4X020_9GLOM</name>
<dbReference type="AlphaFoldDB" id="A0A9W4X020"/>
<organism evidence="1 2">
    <name type="scientific">Funneliformis geosporum</name>
    <dbReference type="NCBI Taxonomy" id="1117311"/>
    <lineage>
        <taxon>Eukaryota</taxon>
        <taxon>Fungi</taxon>
        <taxon>Fungi incertae sedis</taxon>
        <taxon>Mucoromycota</taxon>
        <taxon>Glomeromycotina</taxon>
        <taxon>Glomeromycetes</taxon>
        <taxon>Glomerales</taxon>
        <taxon>Glomeraceae</taxon>
        <taxon>Funneliformis</taxon>
    </lineage>
</organism>
<comment type="caution">
    <text evidence="1">The sequence shown here is derived from an EMBL/GenBank/DDBJ whole genome shotgun (WGS) entry which is preliminary data.</text>
</comment>
<reference evidence="1" key="1">
    <citation type="submission" date="2022-08" db="EMBL/GenBank/DDBJ databases">
        <authorList>
            <person name="Kallberg Y."/>
            <person name="Tangrot J."/>
            <person name="Rosling A."/>
        </authorList>
    </citation>
    <scope>NUCLEOTIDE SEQUENCE</scope>
    <source>
        <strain evidence="1">Wild A</strain>
    </source>
</reference>
<proteinExistence type="predicted"/>
<evidence type="ECO:0000313" key="1">
    <source>
        <dbReference type="EMBL" id="CAI2185177.1"/>
    </source>
</evidence>
<protein>
    <submittedName>
        <fullName evidence="1">17655_t:CDS:1</fullName>
    </submittedName>
</protein>
<dbReference type="Proteomes" id="UP001153678">
    <property type="component" value="Unassembled WGS sequence"/>
</dbReference>
<keyword evidence="2" id="KW-1185">Reference proteome</keyword>
<accession>A0A9W4X020</accession>
<sequence>MAVVYYMERIYTNILDKFLLRNKSFSEAFFLHQDSKDFNKQPLEPIFTPKLLKTLQFPLDRLRSEKENFMKRSPKGNCKVIETWCSYCCYNFYAVVASS</sequence>
<dbReference type="EMBL" id="CAMKVN010003605">
    <property type="protein sequence ID" value="CAI2185177.1"/>
    <property type="molecule type" value="Genomic_DNA"/>
</dbReference>
<gene>
    <name evidence="1" type="ORF">FWILDA_LOCUS11946</name>
</gene>
<evidence type="ECO:0000313" key="2">
    <source>
        <dbReference type="Proteomes" id="UP001153678"/>
    </source>
</evidence>